<name>B8CIX5_SHEPW</name>
<dbReference type="EMBL" id="CP000472">
    <property type="protein sequence ID" value="ACJ27601.1"/>
    <property type="molecule type" value="Genomic_DNA"/>
</dbReference>
<sequence length="48" mass="5635">MVLVLYSYRQLASDYIAILYQDYFQHRFQAKLSLANHATMLIDVLLIA</sequence>
<dbReference type="AlphaFoldDB" id="B8CIX5"/>
<dbReference type="HOGENOM" id="CLU_3157744_0_0_6"/>
<protein>
    <submittedName>
        <fullName evidence="1">Uncharacterized protein</fullName>
    </submittedName>
</protein>
<dbReference type="KEGG" id="swp:swp_0788"/>
<dbReference type="STRING" id="225849.swp_0788"/>
<proteinExistence type="predicted"/>
<keyword evidence="2" id="KW-1185">Reference proteome</keyword>
<reference evidence="1 2" key="1">
    <citation type="journal article" date="2008" name="PLoS ONE">
        <title>Environmental adaptation: genomic analysis of the piezotolerant and psychrotolerant deep-sea iron reducing bacterium Shewanella piezotolerans WP3.</title>
        <authorList>
            <person name="Wang F."/>
            <person name="Wang J."/>
            <person name="Jian H."/>
            <person name="Zhang B."/>
            <person name="Li S."/>
            <person name="Wang F."/>
            <person name="Zeng X."/>
            <person name="Gao L."/>
            <person name="Bartlett D.H."/>
            <person name="Yu J."/>
            <person name="Hu S."/>
            <person name="Xiao X."/>
        </authorList>
    </citation>
    <scope>NUCLEOTIDE SEQUENCE [LARGE SCALE GENOMIC DNA]</scope>
    <source>
        <strain evidence="2">WP3 / JCM 13877</strain>
    </source>
</reference>
<organism evidence="1 2">
    <name type="scientific">Shewanella piezotolerans (strain WP3 / JCM 13877)</name>
    <dbReference type="NCBI Taxonomy" id="225849"/>
    <lineage>
        <taxon>Bacteria</taxon>
        <taxon>Pseudomonadati</taxon>
        <taxon>Pseudomonadota</taxon>
        <taxon>Gammaproteobacteria</taxon>
        <taxon>Alteromonadales</taxon>
        <taxon>Shewanellaceae</taxon>
        <taxon>Shewanella</taxon>
    </lineage>
</organism>
<gene>
    <name evidence="1" type="ordered locus">swp_0788</name>
</gene>
<accession>B8CIX5</accession>
<evidence type="ECO:0000313" key="2">
    <source>
        <dbReference type="Proteomes" id="UP000000753"/>
    </source>
</evidence>
<dbReference type="Proteomes" id="UP000000753">
    <property type="component" value="Chromosome"/>
</dbReference>
<evidence type="ECO:0000313" key="1">
    <source>
        <dbReference type="EMBL" id="ACJ27601.1"/>
    </source>
</evidence>